<feature type="compositionally biased region" description="Basic and acidic residues" evidence="5">
    <location>
        <begin position="606"/>
        <end position="626"/>
    </location>
</feature>
<dbReference type="InterPro" id="IPR001965">
    <property type="entry name" value="Znf_PHD"/>
</dbReference>
<proteinExistence type="predicted"/>
<dbReference type="GO" id="GO:0008270">
    <property type="term" value="F:zinc ion binding"/>
    <property type="evidence" value="ECO:0007669"/>
    <property type="project" value="UniProtKB-KW"/>
</dbReference>
<evidence type="ECO:0000256" key="5">
    <source>
        <dbReference type="SAM" id="MobiDB-lite"/>
    </source>
</evidence>
<dbReference type="CDD" id="cd15518">
    <property type="entry name" value="PHD_Ecm5p_Lid2p_like"/>
    <property type="match status" value="1"/>
</dbReference>
<keyword evidence="1" id="KW-0479">Metal-binding</keyword>
<feature type="compositionally biased region" description="Polar residues" evidence="5">
    <location>
        <begin position="455"/>
        <end position="465"/>
    </location>
</feature>
<sequence length="638" mass="71824">MPEIDKLEKEVQQMKWNDRARDNRGIFLSLKEVGDIIDEAAKLQVPDYNDYLIYYKEQKIAGMNWEVKAKEVIGAETVHYPQLEALSQQAQVASLPVSQETLAQVDQILNKHREVHKQIVSLYDRCRDPDYMKRPAYAEVAVLQKELQGLGSKPSGTLDLEKEIKRHEDWMRKGKKLFGKANAPLHILKQHMEYVMERNVDCFDISQDKPRLPAEPLSREPSPSTDKLHSWEDPRFREVFCICRRVEAGMMIECELCHEWYHGKCLKIARGKVKDDEKYTCPICDWRVRIPRDAARPKLEDLQAWQDEIPSLPFQPDEEAILESIINNAQEFRSHIAPFCNPVMATADESETQRFYLRKIEGSEILLAYETNFFRQELHKWSPVAPEPPPVLESSKSTRKPRPTKLQKLMAQHGVDDPEALPQNLRTKPHNFKRKSSEPSGSRPMPLQPAPGRSQPGTPTAHSFASSSGPSMGPHGPVLSGIPSAHDHAHPYSNYSQDSYSSITASTNPSPAFAPHAYLHGGVVGTPTFGHTSPHRPNIFSEAGLSRMDPSASLHSPMRENFSLGVSGVGQTPLGVTVGEDKMLGDKLFGELTNGDEEPTGNKDVSSVDRKPIDDKDATEATKWDEGGDNMELFFDGP</sequence>
<evidence type="ECO:0000313" key="8">
    <source>
        <dbReference type="Proteomes" id="UP000177798"/>
    </source>
</evidence>
<accession>A0A1D9PTN7</accession>
<keyword evidence="3" id="KW-0862">Zinc</keyword>
<dbReference type="SUPFAM" id="SSF57903">
    <property type="entry name" value="FYVE/PHD zinc finger"/>
    <property type="match status" value="1"/>
</dbReference>
<dbReference type="OrthoDB" id="1678912at2759"/>
<feature type="compositionally biased region" description="Low complexity" evidence="5">
    <location>
        <begin position="466"/>
        <end position="477"/>
    </location>
</feature>
<dbReference type="Proteomes" id="UP000177798">
    <property type="component" value="Chromosome 1"/>
</dbReference>
<reference evidence="8" key="1">
    <citation type="journal article" date="2017" name="Genome Biol. Evol.">
        <title>The complete genome sequence of the phytopathogenic fungus Sclerotinia sclerotiorum reveals insights into the genome architecture of broad host range pathogens.</title>
        <authorList>
            <person name="Derbyshire M."/>
            <person name="Denton-Giles M."/>
            <person name="Hegedus D."/>
            <person name="Seifbarghy S."/>
            <person name="Rollins J."/>
            <person name="van Kan J."/>
            <person name="Seidl M.F."/>
            <person name="Faino L."/>
            <person name="Mbengue M."/>
            <person name="Navaud O."/>
            <person name="Raffaele S."/>
            <person name="Hammond-Kosack K."/>
            <person name="Heard S."/>
            <person name="Oliver R."/>
        </authorList>
    </citation>
    <scope>NUCLEOTIDE SEQUENCE [LARGE SCALE GENOMIC DNA]</scope>
    <source>
        <strain evidence="8">ATCC 18683 / 1980 / Ss-1</strain>
    </source>
</reference>
<dbReference type="InterPro" id="IPR019787">
    <property type="entry name" value="Znf_PHD-finger"/>
</dbReference>
<gene>
    <name evidence="7" type="ORF">sscle_01g008610</name>
</gene>
<evidence type="ECO:0000256" key="2">
    <source>
        <dbReference type="ARBA" id="ARBA00022771"/>
    </source>
</evidence>
<keyword evidence="2 4" id="KW-0863">Zinc-finger</keyword>
<dbReference type="EMBL" id="CP017814">
    <property type="protein sequence ID" value="APA06091.1"/>
    <property type="molecule type" value="Genomic_DNA"/>
</dbReference>
<dbReference type="Pfam" id="PF00628">
    <property type="entry name" value="PHD"/>
    <property type="match status" value="1"/>
</dbReference>
<dbReference type="SMART" id="SM00249">
    <property type="entry name" value="PHD"/>
    <property type="match status" value="1"/>
</dbReference>
<dbReference type="InterPro" id="IPR013083">
    <property type="entry name" value="Znf_RING/FYVE/PHD"/>
</dbReference>
<feature type="region of interest" description="Disordered" evidence="5">
    <location>
        <begin position="382"/>
        <end position="507"/>
    </location>
</feature>
<dbReference type="VEuPathDB" id="FungiDB:sscle_01g008610"/>
<dbReference type="PROSITE" id="PS50016">
    <property type="entry name" value="ZF_PHD_2"/>
    <property type="match status" value="1"/>
</dbReference>
<dbReference type="InterPro" id="IPR013637">
    <property type="entry name" value="Lys_sp_deMease-like_dom"/>
</dbReference>
<organism evidence="7 8">
    <name type="scientific">Sclerotinia sclerotiorum (strain ATCC 18683 / 1980 / Ss-1)</name>
    <name type="common">White mold</name>
    <name type="synonym">Whetzelinia sclerotiorum</name>
    <dbReference type="NCBI Taxonomy" id="665079"/>
    <lineage>
        <taxon>Eukaryota</taxon>
        <taxon>Fungi</taxon>
        <taxon>Dikarya</taxon>
        <taxon>Ascomycota</taxon>
        <taxon>Pezizomycotina</taxon>
        <taxon>Leotiomycetes</taxon>
        <taxon>Helotiales</taxon>
        <taxon>Sclerotiniaceae</taxon>
        <taxon>Sclerotinia</taxon>
    </lineage>
</organism>
<dbReference type="AlphaFoldDB" id="A0A1D9PTN7"/>
<dbReference type="Gene3D" id="3.30.40.10">
    <property type="entry name" value="Zinc/RING finger domain, C3HC4 (zinc finger)"/>
    <property type="match status" value="1"/>
</dbReference>
<feature type="region of interest" description="Disordered" evidence="5">
    <location>
        <begin position="589"/>
        <end position="638"/>
    </location>
</feature>
<dbReference type="InterPro" id="IPR019786">
    <property type="entry name" value="Zinc_finger_PHD-type_CS"/>
</dbReference>
<dbReference type="FunFam" id="3.30.40.10:FF:000322">
    <property type="entry name" value="PHD transcription factor (Rum1)"/>
    <property type="match status" value="1"/>
</dbReference>
<evidence type="ECO:0000256" key="1">
    <source>
        <dbReference type="ARBA" id="ARBA00022723"/>
    </source>
</evidence>
<evidence type="ECO:0000256" key="4">
    <source>
        <dbReference type="PROSITE-ProRule" id="PRU00146"/>
    </source>
</evidence>
<name>A0A1D9PTN7_SCLS1</name>
<feature type="domain" description="PHD-type" evidence="6">
    <location>
        <begin position="238"/>
        <end position="287"/>
    </location>
</feature>
<evidence type="ECO:0000256" key="3">
    <source>
        <dbReference type="ARBA" id="ARBA00022833"/>
    </source>
</evidence>
<evidence type="ECO:0000313" key="7">
    <source>
        <dbReference type="EMBL" id="APA06091.1"/>
    </source>
</evidence>
<dbReference type="PROSITE" id="PS01359">
    <property type="entry name" value="ZF_PHD_1"/>
    <property type="match status" value="1"/>
</dbReference>
<feature type="compositionally biased region" description="Polar residues" evidence="5">
    <location>
        <begin position="493"/>
        <end position="507"/>
    </location>
</feature>
<dbReference type="InterPro" id="IPR011011">
    <property type="entry name" value="Znf_FYVE_PHD"/>
</dbReference>
<dbReference type="Pfam" id="PF08429">
    <property type="entry name" value="PLU-1"/>
    <property type="match status" value="1"/>
</dbReference>
<evidence type="ECO:0000259" key="6">
    <source>
        <dbReference type="PROSITE" id="PS50016"/>
    </source>
</evidence>
<protein>
    <recommendedName>
        <fullName evidence="6">PHD-type domain-containing protein</fullName>
    </recommendedName>
</protein>